<keyword evidence="2" id="KW-1185">Reference proteome</keyword>
<evidence type="ECO:0000313" key="2">
    <source>
        <dbReference type="Proteomes" id="UP001202328"/>
    </source>
</evidence>
<sequence length="63" mass="7239">MAMRVILTKISPFASLKTSSFGFVEGGQRIRRYIFDIEAFRSGKIDKGMTIKELKETFDAMSW</sequence>
<organism evidence="1 2">
    <name type="scientific">Papaver atlanticum</name>
    <dbReference type="NCBI Taxonomy" id="357466"/>
    <lineage>
        <taxon>Eukaryota</taxon>
        <taxon>Viridiplantae</taxon>
        <taxon>Streptophyta</taxon>
        <taxon>Embryophyta</taxon>
        <taxon>Tracheophyta</taxon>
        <taxon>Spermatophyta</taxon>
        <taxon>Magnoliopsida</taxon>
        <taxon>Ranunculales</taxon>
        <taxon>Papaveraceae</taxon>
        <taxon>Papaveroideae</taxon>
        <taxon>Papaver</taxon>
    </lineage>
</organism>
<dbReference type="AlphaFoldDB" id="A0AAD4RXI5"/>
<protein>
    <submittedName>
        <fullName evidence="1">Uncharacterized protein</fullName>
    </submittedName>
</protein>
<dbReference type="Proteomes" id="UP001202328">
    <property type="component" value="Unassembled WGS sequence"/>
</dbReference>
<reference evidence="1" key="1">
    <citation type="submission" date="2022-04" db="EMBL/GenBank/DDBJ databases">
        <title>A functionally conserved STORR gene fusion in Papaver species that diverged 16.8 million years ago.</title>
        <authorList>
            <person name="Catania T."/>
        </authorList>
    </citation>
    <scope>NUCLEOTIDE SEQUENCE</scope>
    <source>
        <strain evidence="1">S-188037</strain>
    </source>
</reference>
<evidence type="ECO:0000313" key="1">
    <source>
        <dbReference type="EMBL" id="KAI3836910.1"/>
    </source>
</evidence>
<name>A0AAD4RXI5_9MAGN</name>
<gene>
    <name evidence="1" type="ORF">MKW98_005243</name>
</gene>
<comment type="caution">
    <text evidence="1">The sequence shown here is derived from an EMBL/GenBank/DDBJ whole genome shotgun (WGS) entry which is preliminary data.</text>
</comment>
<proteinExistence type="predicted"/>
<dbReference type="EMBL" id="JAJJMB010017633">
    <property type="protein sequence ID" value="KAI3836910.1"/>
    <property type="molecule type" value="Genomic_DNA"/>
</dbReference>
<accession>A0AAD4RXI5</accession>